<comment type="similarity">
    <text evidence="1">Belongs to the TRAFAC class dynamin-like GTPase superfamily. IRG family.</text>
</comment>
<accession>A0A8S3QG98</accession>
<feature type="transmembrane region" description="Helical" evidence="3">
    <location>
        <begin position="875"/>
        <end position="899"/>
    </location>
</feature>
<reference evidence="5" key="1">
    <citation type="submission" date="2021-03" db="EMBL/GenBank/DDBJ databases">
        <authorList>
            <person name="Bekaert M."/>
        </authorList>
    </citation>
    <scope>NUCLEOTIDE SEQUENCE</scope>
</reference>
<evidence type="ECO:0000259" key="4">
    <source>
        <dbReference type="PROSITE" id="PS51716"/>
    </source>
</evidence>
<name>A0A8S3QG98_MYTED</name>
<dbReference type="InterPro" id="IPR027417">
    <property type="entry name" value="P-loop_NTPase"/>
</dbReference>
<feature type="region of interest" description="Disordered" evidence="2">
    <location>
        <begin position="1"/>
        <end position="64"/>
    </location>
</feature>
<keyword evidence="6" id="KW-1185">Reference proteome</keyword>
<gene>
    <name evidence="5" type="ORF">MEDL_9590</name>
</gene>
<dbReference type="Proteomes" id="UP000683360">
    <property type="component" value="Unassembled WGS sequence"/>
</dbReference>
<dbReference type="Pfam" id="PF05049">
    <property type="entry name" value="IIGP"/>
    <property type="match status" value="2"/>
</dbReference>
<comment type="caution">
    <text evidence="5">The sequence shown here is derived from an EMBL/GenBank/DDBJ whole genome shotgun (WGS) entry which is preliminary data.</text>
</comment>
<dbReference type="GO" id="GO:0005525">
    <property type="term" value="F:GTP binding"/>
    <property type="evidence" value="ECO:0007669"/>
    <property type="project" value="InterPro"/>
</dbReference>
<sequence>MVTEGANSELLYTRSTDDEGGDIRNMSDAVLEDEAQASVSNMVVADSESSGTRSTDDEGGDISNMSDAVLEDEAFDNPTLYAELYSQLESEGATRTEASLEERLNRWETEEVQFGIVGRSAMGKSTFINLLLNLSPTDPGYAEVGEGDCTTLIKIYHHPMFYSFKLVDFPGFGTLNMTKDQFLIKFNSVNLDYFFVFIDTVLMEEDKWLVKKLKERDIAYSFVRSKIDVIVDKARKNGTNEQEAIAQKRRKLEDTMARDGTLRGSKLFLISNFREYFHYGDLIRLLKHITSLIPDCKEEALLFFLPLLTPELIVLKCKTLKKRIKFAAFAAGVVAAIPIPFVDLPVNIAIVTREVRRYIRILNLDQQYVKKVPGLKHPSLKEKNKLESIKAQFVKCLKLGAVAAVSQLDWVLPGIGSAIAGPAAIVLVAHHLNSELKVLRADAEVVYVYLSEQTSTTLTVSEQNLPKWETTLKECLNTLQSKRLVTFCESDKYESNIVLVLSWKKQRKFTLTMSISHHSGNCPNCRQNINEGQRFCEHCGYKIEASRSTMICLGKMEDGNQCNGLLRNDASFCPNCGTRNHILAQASVSNKVVADNESLSSRSTDDEAGDISNTSDAVLKDEAFNNPALYDEFYSDLESGGATTTEASIEEILNRWETEEVQFGIVGRSAMGKSTFINLLLNLSPTDPGHAKVGEGDCTTLIKIYEHPKFGSFKLVDFPGFGTLNMTKDQFLVKFNSVNLDYFFVFIDTVLMEEDIWLVKKLKERKIAYSFVRTKIDVIVDKARKNGTNEQEAIAQIRSKLEDTMARNDTLRGSKLFLISNFREYFHYADLIRLLIHITSLIPDGKVEALLFFLPLLTPELIELKCKTLKKRIKFVAVATGVIAAIPIPLVDFPVNMAIVTREVRRYIRILNLDQPYVKKVPGLKHPSLKEKTKIESIKAQFMKCLKLGAVAAVSQLDWVLPGIGSAIAGPAAIALIAHHLKSELEVLRVDAEVVYVYMLEHT</sequence>
<dbReference type="SUPFAM" id="SSF52540">
    <property type="entry name" value="P-loop containing nucleoside triphosphate hydrolases"/>
    <property type="match status" value="2"/>
</dbReference>
<dbReference type="InterPro" id="IPR007743">
    <property type="entry name" value="Immunity-related_GTPase-like"/>
</dbReference>
<evidence type="ECO:0000256" key="1">
    <source>
        <dbReference type="ARBA" id="ARBA00005429"/>
    </source>
</evidence>
<proteinExistence type="inferred from homology"/>
<protein>
    <recommendedName>
        <fullName evidence="4">IRG-type G domain-containing protein</fullName>
    </recommendedName>
</protein>
<dbReference type="OrthoDB" id="391988at2759"/>
<keyword evidence="3" id="KW-1133">Transmembrane helix</keyword>
<dbReference type="PROSITE" id="PS51716">
    <property type="entry name" value="G_IRG"/>
    <property type="match status" value="2"/>
</dbReference>
<dbReference type="InterPro" id="IPR025874">
    <property type="entry name" value="DZR"/>
</dbReference>
<evidence type="ECO:0000256" key="3">
    <source>
        <dbReference type="SAM" id="Phobius"/>
    </source>
</evidence>
<evidence type="ECO:0000256" key="2">
    <source>
        <dbReference type="SAM" id="MobiDB-lite"/>
    </source>
</evidence>
<feature type="domain" description="IRG-type G" evidence="4">
    <location>
        <begin position="110"/>
        <end position="292"/>
    </location>
</feature>
<evidence type="ECO:0000313" key="5">
    <source>
        <dbReference type="EMBL" id="CAG2194552.1"/>
    </source>
</evidence>
<dbReference type="PANTHER" id="PTHR14143:SF1">
    <property type="entry name" value="IRG-TYPE G DOMAIN-CONTAINING PROTEIN"/>
    <property type="match status" value="1"/>
</dbReference>
<dbReference type="EMBL" id="CAJPWZ010000484">
    <property type="protein sequence ID" value="CAG2194552.1"/>
    <property type="molecule type" value="Genomic_DNA"/>
</dbReference>
<dbReference type="PANTHER" id="PTHR14143">
    <property type="entry name" value="INTERFERON-INDUCIBLE GTPASE FAMILY MEMBER"/>
    <property type="match status" value="1"/>
</dbReference>
<dbReference type="Pfam" id="PF12773">
    <property type="entry name" value="DZR"/>
    <property type="match status" value="1"/>
</dbReference>
<feature type="compositionally biased region" description="Polar residues" evidence="2">
    <location>
        <begin position="37"/>
        <end position="53"/>
    </location>
</feature>
<dbReference type="Gene3D" id="3.40.50.300">
    <property type="entry name" value="P-loop containing nucleotide triphosphate hydrolases"/>
    <property type="match status" value="2"/>
</dbReference>
<dbReference type="AlphaFoldDB" id="A0A8S3QG98"/>
<organism evidence="5 6">
    <name type="scientific">Mytilus edulis</name>
    <name type="common">Blue mussel</name>
    <dbReference type="NCBI Taxonomy" id="6550"/>
    <lineage>
        <taxon>Eukaryota</taxon>
        <taxon>Metazoa</taxon>
        <taxon>Spiralia</taxon>
        <taxon>Lophotrochozoa</taxon>
        <taxon>Mollusca</taxon>
        <taxon>Bivalvia</taxon>
        <taxon>Autobranchia</taxon>
        <taxon>Pteriomorphia</taxon>
        <taxon>Mytilida</taxon>
        <taxon>Mytiloidea</taxon>
        <taxon>Mytilidae</taxon>
        <taxon>Mytilinae</taxon>
        <taxon>Mytilus</taxon>
    </lineage>
</organism>
<keyword evidence="3" id="KW-0472">Membrane</keyword>
<evidence type="ECO:0000313" key="6">
    <source>
        <dbReference type="Proteomes" id="UP000683360"/>
    </source>
</evidence>
<dbReference type="InterPro" id="IPR030385">
    <property type="entry name" value="G_IRG_dom"/>
</dbReference>
<keyword evidence="3" id="KW-0812">Transmembrane</keyword>
<dbReference type="GO" id="GO:0016020">
    <property type="term" value="C:membrane"/>
    <property type="evidence" value="ECO:0007669"/>
    <property type="project" value="InterPro"/>
</dbReference>
<feature type="domain" description="IRG-type G" evidence="4">
    <location>
        <begin position="659"/>
        <end position="841"/>
    </location>
</feature>